<dbReference type="GO" id="GO:0022857">
    <property type="term" value="F:transmembrane transporter activity"/>
    <property type="evidence" value="ECO:0007669"/>
    <property type="project" value="InterPro"/>
</dbReference>
<name>A0A7D4UJS6_9MICO</name>
<dbReference type="SUPFAM" id="SSF103473">
    <property type="entry name" value="MFS general substrate transporter"/>
    <property type="match status" value="1"/>
</dbReference>
<accession>A0A7D4UJS6</accession>
<dbReference type="InterPro" id="IPR036259">
    <property type="entry name" value="MFS_trans_sf"/>
</dbReference>
<feature type="transmembrane region" description="Helical" evidence="1">
    <location>
        <begin position="15"/>
        <end position="39"/>
    </location>
</feature>
<dbReference type="AlphaFoldDB" id="A0A7D4UJS6"/>
<evidence type="ECO:0000256" key="1">
    <source>
        <dbReference type="SAM" id="Phobius"/>
    </source>
</evidence>
<feature type="transmembrane region" description="Helical" evidence="1">
    <location>
        <begin position="356"/>
        <end position="377"/>
    </location>
</feature>
<keyword evidence="3" id="KW-1185">Reference proteome</keyword>
<gene>
    <name evidence="2" type="ORF">HRU87_01785</name>
</gene>
<feature type="transmembrane region" description="Helical" evidence="1">
    <location>
        <begin position="143"/>
        <end position="162"/>
    </location>
</feature>
<feature type="transmembrane region" description="Helical" evidence="1">
    <location>
        <begin position="267"/>
        <end position="285"/>
    </location>
</feature>
<organism evidence="2 3">
    <name type="scientific">Aquiluna borgnonia</name>
    <dbReference type="NCBI Taxonomy" id="2499157"/>
    <lineage>
        <taxon>Bacteria</taxon>
        <taxon>Bacillati</taxon>
        <taxon>Actinomycetota</taxon>
        <taxon>Actinomycetes</taxon>
        <taxon>Micrococcales</taxon>
        <taxon>Microbacteriaceae</taxon>
        <taxon>Luna cluster</taxon>
        <taxon>Luna-1 subcluster</taxon>
        <taxon>Aquiluna</taxon>
    </lineage>
</organism>
<reference evidence="2 3" key="1">
    <citation type="submission" date="2020-05" db="EMBL/GenBank/DDBJ databases">
        <title>Aquirufa sp. strain 15G-AUS-rot a new Aquirufa species.</title>
        <authorList>
            <person name="Pitt A."/>
            <person name="Hahn M.W."/>
        </authorList>
    </citation>
    <scope>NUCLEOTIDE SEQUENCE [LARGE SCALE GENOMIC DNA]</scope>
    <source>
        <strain evidence="2 3">15G-AUS-rot</strain>
    </source>
</reference>
<feature type="transmembrane region" description="Helical" evidence="1">
    <location>
        <begin position="327"/>
        <end position="350"/>
    </location>
</feature>
<dbReference type="PANTHER" id="PTHR23542">
    <property type="match status" value="1"/>
</dbReference>
<feature type="transmembrane region" description="Helical" evidence="1">
    <location>
        <begin position="168"/>
        <end position="190"/>
    </location>
</feature>
<keyword evidence="1" id="KW-1133">Transmembrane helix</keyword>
<dbReference type="Gene3D" id="1.20.1250.20">
    <property type="entry name" value="MFS general substrate transporter like domains"/>
    <property type="match status" value="1"/>
</dbReference>
<dbReference type="KEGG" id="aqg:HRU87_01785"/>
<dbReference type="EMBL" id="CP054056">
    <property type="protein sequence ID" value="QKJ24959.1"/>
    <property type="molecule type" value="Genomic_DNA"/>
</dbReference>
<proteinExistence type="predicted"/>
<feature type="transmembrane region" description="Helical" evidence="1">
    <location>
        <begin position="211"/>
        <end position="233"/>
    </location>
</feature>
<dbReference type="PANTHER" id="PTHR23542:SF1">
    <property type="entry name" value="MAJOR FACILITATOR SUPERFAMILY (MFS) PROFILE DOMAIN-CONTAINING PROTEIN"/>
    <property type="match status" value="1"/>
</dbReference>
<dbReference type="RefSeq" id="WP_173493256.1">
    <property type="nucleotide sequence ID" value="NZ_CP054056.1"/>
</dbReference>
<sequence>MAVGIRSLRAAPEAIGVLISQLFARFPFGMLSLAFVIHIQAVTGSYAIAGIALGAETIGASISGPLLARYMAVFGIRRVIGLSTLVTVSSLIALALVPPVPVLLVFIAFLVGLFSPPIQPAARSIYPQVTPKQLMPALYSLDATAQEIIWVLGPLVATLVAASFGNVAMLITVGVIQLAGTAWFLANGAVGRAKIPRTNSKLGKALRNGKVLAVTVLGLLFVGSFAGVEVGAVALFDKALAGVMFALFSLGSIFGGLFIAPRVKGKWALVVFLIISLVGYSAILFAPADPIWVGFSLFFAGLGVAPTLGLLSLMIATGTSGSETVEAYGWTTTGQLVGFSAGSALAGVAIDSVGPFAALLVSVVFGFFTIVAAVLVIRTSEQPS</sequence>
<protein>
    <submittedName>
        <fullName evidence="2">MFS transporter</fullName>
    </submittedName>
</protein>
<feature type="transmembrane region" description="Helical" evidence="1">
    <location>
        <begin position="291"/>
        <end position="315"/>
    </location>
</feature>
<dbReference type="Proteomes" id="UP000501003">
    <property type="component" value="Chromosome"/>
</dbReference>
<evidence type="ECO:0000313" key="3">
    <source>
        <dbReference type="Proteomes" id="UP000501003"/>
    </source>
</evidence>
<feature type="transmembrane region" description="Helical" evidence="1">
    <location>
        <begin position="45"/>
        <end position="67"/>
    </location>
</feature>
<keyword evidence="1" id="KW-0812">Transmembrane</keyword>
<dbReference type="Pfam" id="PF07690">
    <property type="entry name" value="MFS_1"/>
    <property type="match status" value="1"/>
</dbReference>
<keyword evidence="1" id="KW-0472">Membrane</keyword>
<dbReference type="InterPro" id="IPR011701">
    <property type="entry name" value="MFS"/>
</dbReference>
<feature type="transmembrane region" description="Helical" evidence="1">
    <location>
        <begin position="239"/>
        <end position="260"/>
    </location>
</feature>
<evidence type="ECO:0000313" key="2">
    <source>
        <dbReference type="EMBL" id="QKJ24959.1"/>
    </source>
</evidence>
<feature type="transmembrane region" description="Helical" evidence="1">
    <location>
        <begin position="103"/>
        <end position="122"/>
    </location>
</feature>